<proteinExistence type="predicted"/>
<reference evidence="1" key="1">
    <citation type="submission" date="2021-06" db="EMBL/GenBank/DDBJ databases">
        <authorList>
            <person name="Kallberg Y."/>
            <person name="Tangrot J."/>
            <person name="Rosling A."/>
        </authorList>
    </citation>
    <scope>NUCLEOTIDE SEQUENCE</scope>
    <source>
        <strain evidence="1">FL966</strain>
    </source>
</reference>
<organism evidence="1 2">
    <name type="scientific">Cetraspora pellucida</name>
    <dbReference type="NCBI Taxonomy" id="1433469"/>
    <lineage>
        <taxon>Eukaryota</taxon>
        <taxon>Fungi</taxon>
        <taxon>Fungi incertae sedis</taxon>
        <taxon>Mucoromycota</taxon>
        <taxon>Glomeromycotina</taxon>
        <taxon>Glomeromycetes</taxon>
        <taxon>Diversisporales</taxon>
        <taxon>Gigasporaceae</taxon>
        <taxon>Cetraspora</taxon>
    </lineage>
</organism>
<name>A0A9N9BHE4_9GLOM</name>
<keyword evidence="2" id="KW-1185">Reference proteome</keyword>
<dbReference type="Proteomes" id="UP000789759">
    <property type="component" value="Unassembled WGS sequence"/>
</dbReference>
<gene>
    <name evidence="1" type="ORF">CPELLU_LOCUS5425</name>
</gene>
<evidence type="ECO:0000313" key="2">
    <source>
        <dbReference type="Proteomes" id="UP000789759"/>
    </source>
</evidence>
<dbReference type="EMBL" id="CAJVQA010003088">
    <property type="protein sequence ID" value="CAG8565919.1"/>
    <property type="molecule type" value="Genomic_DNA"/>
</dbReference>
<comment type="caution">
    <text evidence="1">The sequence shown here is derived from an EMBL/GenBank/DDBJ whole genome shotgun (WGS) entry which is preliminary data.</text>
</comment>
<dbReference type="AlphaFoldDB" id="A0A9N9BHE4"/>
<protein>
    <submittedName>
        <fullName evidence="1">5464_t:CDS:1</fullName>
    </submittedName>
</protein>
<sequence length="45" mass="5407">MIKDLLQDMVRSEEVLKNIDNNDSLHYDNSFSVYLERNNSYIKEL</sequence>
<evidence type="ECO:0000313" key="1">
    <source>
        <dbReference type="EMBL" id="CAG8565919.1"/>
    </source>
</evidence>
<feature type="non-terminal residue" evidence="1">
    <location>
        <position position="1"/>
    </location>
</feature>
<accession>A0A9N9BHE4</accession>